<gene>
    <name evidence="2" type="ORF">PAECIP111892_00348</name>
</gene>
<feature type="region of interest" description="Disordered" evidence="1">
    <location>
        <begin position="1"/>
        <end position="22"/>
    </location>
</feature>
<comment type="caution">
    <text evidence="2">The sequence shown here is derived from an EMBL/GenBank/DDBJ whole genome shotgun (WGS) entry which is preliminary data.</text>
</comment>
<organism evidence="2 3">
    <name type="scientific">Paenibacillus auburnensis</name>
    <dbReference type="NCBI Taxonomy" id="2905649"/>
    <lineage>
        <taxon>Bacteria</taxon>
        <taxon>Bacillati</taxon>
        <taxon>Bacillota</taxon>
        <taxon>Bacilli</taxon>
        <taxon>Bacillales</taxon>
        <taxon>Paenibacillaceae</taxon>
        <taxon>Paenibacillus</taxon>
    </lineage>
</organism>
<accession>A0ABN8FU30</accession>
<keyword evidence="3" id="KW-1185">Reference proteome</keyword>
<evidence type="ECO:0000313" key="2">
    <source>
        <dbReference type="EMBL" id="CAH1190800.1"/>
    </source>
</evidence>
<dbReference type="Proteomes" id="UP000838324">
    <property type="component" value="Unassembled WGS sequence"/>
</dbReference>
<proteinExistence type="predicted"/>
<dbReference type="EMBL" id="CAKMMG010000001">
    <property type="protein sequence ID" value="CAH1190800.1"/>
    <property type="molecule type" value="Genomic_DNA"/>
</dbReference>
<reference evidence="2" key="1">
    <citation type="submission" date="2022-01" db="EMBL/GenBank/DDBJ databases">
        <authorList>
            <person name="Criscuolo A."/>
        </authorList>
    </citation>
    <scope>NUCLEOTIDE SEQUENCE</scope>
    <source>
        <strain evidence="2">CIP111892</strain>
    </source>
</reference>
<name>A0ABN8FU30_9BACL</name>
<protein>
    <submittedName>
        <fullName evidence="2">Uncharacterized protein</fullName>
    </submittedName>
</protein>
<evidence type="ECO:0000313" key="3">
    <source>
        <dbReference type="Proteomes" id="UP000838324"/>
    </source>
</evidence>
<sequence length="91" mass="10371">MCRPFYETSSCSMTGSRQNPRKTGREIVSVIRGFLFKDQKISLSLAIPWLAPQNIRQTFNPLLIRCDKQRLLMIVDDEAGFGTARFADMAD</sequence>
<feature type="compositionally biased region" description="Polar residues" evidence="1">
    <location>
        <begin position="7"/>
        <end position="18"/>
    </location>
</feature>
<evidence type="ECO:0000256" key="1">
    <source>
        <dbReference type="SAM" id="MobiDB-lite"/>
    </source>
</evidence>